<sequence length="704" mass="81976">MLGRLINKYRKHTLIAFLLILIFILVNQQSYDPKIDATTPIELLLASPALKASNATTTSGFKTQEAQINPSNRSFYVFSKNCKIPQPNIYAEEIMSMLRPELDIQCTKEPDLVSLRFNVTTRLYSLHINMEVGAQLKPNISQFACFYHEVFRAGNDSYSGTRGPRYFLQDESVPRHIQGLIVQCHELHKPLNVIQRDAFALVQFPASHEKPDRLRDTYPSIIILGIDSMSRMHFKRTMPETVKFVSQPGWYEMEGYNKVGDNTLPNLLALLTGRTPHQSLDICNVKKPGCFNQLVYLWNHFKNAGYLTAYAEDISSIDTFNYLKRGFDRQPVDFYLRPFMMTVELAMTTLKHFGYPFCIGRRLSFYYVYEFCEQMVKRFISETYRPIFGLFWTNSYTHESYTGATILDDKFAGFLRRFKKLGLFDHSIVILLSDHGYRYGPLVELKDGYLEERLPMLHIYLPPWYRAKYPKVSRALRENRNRLSSVYDLHLALKHVLIQLRPGIEFDRDVGCPKCRPLFKKLPRDRSCEDAGIKEHWCTCQPYAKVQPEFFMEYLAKMVVYRINKLMRMKQYENICYRLQYSRLDMAERKLHFDDGGNVIGAPQGVESYRLKFDTTAKAPQTSLKKLVAKFRVTIKCNRDHLNGVKIHLPFISRLDSYQSETSCVHERIAKKFCFCMDAGAANLAKNTSQELEDTSLFHEDEYD</sequence>
<name>A0A6J2TQA9_DROLE</name>
<evidence type="ECO:0000256" key="1">
    <source>
        <dbReference type="SAM" id="SignalP"/>
    </source>
</evidence>
<dbReference type="SUPFAM" id="SSF53649">
    <property type="entry name" value="Alkaline phosphatase-like"/>
    <property type="match status" value="1"/>
</dbReference>
<proteinExistence type="predicted"/>
<feature type="chain" id="PRO_5026923476" evidence="1">
    <location>
        <begin position="29"/>
        <end position="704"/>
    </location>
</feature>
<keyword evidence="1" id="KW-0732">Signal</keyword>
<dbReference type="AlphaFoldDB" id="A0A6J2TQA9"/>
<dbReference type="GeneID" id="115626460"/>
<accession>A0A6J2TQA9</accession>
<dbReference type="Pfam" id="PF02995">
    <property type="entry name" value="DUF229"/>
    <property type="match status" value="1"/>
</dbReference>
<dbReference type="GO" id="GO:0005615">
    <property type="term" value="C:extracellular space"/>
    <property type="evidence" value="ECO:0007669"/>
    <property type="project" value="TreeGrafter"/>
</dbReference>
<organism evidence="2 3">
    <name type="scientific">Drosophila lebanonensis</name>
    <name type="common">Fruit fly</name>
    <name type="synonym">Scaptodrosophila lebanonensis</name>
    <dbReference type="NCBI Taxonomy" id="7225"/>
    <lineage>
        <taxon>Eukaryota</taxon>
        <taxon>Metazoa</taxon>
        <taxon>Ecdysozoa</taxon>
        <taxon>Arthropoda</taxon>
        <taxon>Hexapoda</taxon>
        <taxon>Insecta</taxon>
        <taxon>Pterygota</taxon>
        <taxon>Neoptera</taxon>
        <taxon>Endopterygota</taxon>
        <taxon>Diptera</taxon>
        <taxon>Brachycera</taxon>
        <taxon>Muscomorpha</taxon>
        <taxon>Ephydroidea</taxon>
        <taxon>Drosophilidae</taxon>
        <taxon>Scaptodrosophila</taxon>
    </lineage>
</organism>
<dbReference type="PANTHER" id="PTHR10974:SF9">
    <property type="entry name" value="DUF229 DOMAIN CONTAINING PROTEIN-RELATED"/>
    <property type="match status" value="1"/>
</dbReference>
<gene>
    <name evidence="3" type="primary">LOC115626460</name>
</gene>
<dbReference type="InterPro" id="IPR017850">
    <property type="entry name" value="Alkaline_phosphatase_core_sf"/>
</dbReference>
<keyword evidence="2" id="KW-1185">Reference proteome</keyword>
<dbReference type="RefSeq" id="XP_030377700.1">
    <property type="nucleotide sequence ID" value="XM_030521840.1"/>
</dbReference>
<dbReference type="OrthoDB" id="413313at2759"/>
<evidence type="ECO:0000313" key="2">
    <source>
        <dbReference type="Proteomes" id="UP000504634"/>
    </source>
</evidence>
<dbReference type="Proteomes" id="UP000504634">
    <property type="component" value="Unplaced"/>
</dbReference>
<reference evidence="3" key="1">
    <citation type="submission" date="2025-08" db="UniProtKB">
        <authorList>
            <consortium name="RefSeq"/>
        </authorList>
    </citation>
    <scope>IDENTIFICATION</scope>
    <source>
        <strain evidence="3">11010-0011.00</strain>
        <tissue evidence="3">Whole body</tissue>
    </source>
</reference>
<dbReference type="InterPro" id="IPR004245">
    <property type="entry name" value="DUF229"/>
</dbReference>
<dbReference type="FunFam" id="3.40.720.10:FF:000017">
    <property type="entry name" value="Predicted protein"/>
    <property type="match status" value="1"/>
</dbReference>
<evidence type="ECO:0000313" key="3">
    <source>
        <dbReference type="RefSeq" id="XP_030377700.1"/>
    </source>
</evidence>
<protein>
    <submittedName>
        <fullName evidence="3">Uncharacterized protein LOC115626460 isoform X1</fullName>
    </submittedName>
</protein>
<feature type="signal peptide" evidence="1">
    <location>
        <begin position="1"/>
        <end position="28"/>
    </location>
</feature>
<dbReference type="PANTHER" id="PTHR10974">
    <property type="entry name" value="FI08016P-RELATED"/>
    <property type="match status" value="1"/>
</dbReference>
<dbReference type="Gene3D" id="3.40.720.10">
    <property type="entry name" value="Alkaline Phosphatase, subunit A"/>
    <property type="match status" value="1"/>
</dbReference>
<dbReference type="CDD" id="cd16021">
    <property type="entry name" value="ALP_like"/>
    <property type="match status" value="1"/>
</dbReference>